<evidence type="ECO:0000313" key="1">
    <source>
        <dbReference type="EMBL" id="MFC4529136.1"/>
    </source>
</evidence>
<dbReference type="EMBL" id="JBHSFP010000001">
    <property type="protein sequence ID" value="MFC4529136.1"/>
    <property type="molecule type" value="Genomic_DNA"/>
</dbReference>
<dbReference type="RefSeq" id="WP_380835462.1">
    <property type="nucleotide sequence ID" value="NZ_JBHSFP010000001.1"/>
</dbReference>
<organism evidence="1 2">
    <name type="scientific">Sphaerisporangium dianthi</name>
    <dbReference type="NCBI Taxonomy" id="1436120"/>
    <lineage>
        <taxon>Bacteria</taxon>
        <taxon>Bacillati</taxon>
        <taxon>Actinomycetota</taxon>
        <taxon>Actinomycetes</taxon>
        <taxon>Streptosporangiales</taxon>
        <taxon>Streptosporangiaceae</taxon>
        <taxon>Sphaerisporangium</taxon>
    </lineage>
</organism>
<evidence type="ECO:0000313" key="2">
    <source>
        <dbReference type="Proteomes" id="UP001596004"/>
    </source>
</evidence>
<keyword evidence="2" id="KW-1185">Reference proteome</keyword>
<proteinExistence type="predicted"/>
<name>A0ABV9C7S3_9ACTN</name>
<dbReference type="Proteomes" id="UP001596004">
    <property type="component" value="Unassembled WGS sequence"/>
</dbReference>
<reference evidence="2" key="1">
    <citation type="journal article" date="2019" name="Int. J. Syst. Evol. Microbiol.">
        <title>The Global Catalogue of Microorganisms (GCM) 10K type strain sequencing project: providing services to taxonomists for standard genome sequencing and annotation.</title>
        <authorList>
            <consortium name="The Broad Institute Genomics Platform"/>
            <consortium name="The Broad Institute Genome Sequencing Center for Infectious Disease"/>
            <person name="Wu L."/>
            <person name="Ma J."/>
        </authorList>
    </citation>
    <scope>NUCLEOTIDE SEQUENCE [LARGE SCALE GENOMIC DNA]</scope>
    <source>
        <strain evidence="2">CGMCC 4.7132</strain>
    </source>
</reference>
<accession>A0ABV9C7S3</accession>
<sequence length="93" mass="9177">MADATTAAIAAGEQAALFALDPSADGPVSGVPYLGADPAVSDAALVGDGYGWLAAALPAPAAPPCPDCTLPQILPASAPVLWTCPRCHPLEAR</sequence>
<gene>
    <name evidence="1" type="ORF">ACFO60_00055</name>
</gene>
<protein>
    <submittedName>
        <fullName evidence="1">Uncharacterized protein</fullName>
    </submittedName>
</protein>
<comment type="caution">
    <text evidence="1">The sequence shown here is derived from an EMBL/GenBank/DDBJ whole genome shotgun (WGS) entry which is preliminary data.</text>
</comment>